<evidence type="ECO:0000259" key="12">
    <source>
        <dbReference type="PROSITE" id="PS50052"/>
    </source>
</evidence>
<keyword evidence="8 11" id="KW-0067">ATP-binding</keyword>
<proteinExistence type="inferred from homology"/>
<dbReference type="Gene3D" id="3.40.50.300">
    <property type="entry name" value="P-loop containing nucleotide triphosphate hydrolases"/>
    <property type="match status" value="2"/>
</dbReference>
<dbReference type="EC" id="2.7.4.8" evidence="3 11"/>
<evidence type="ECO:0000256" key="9">
    <source>
        <dbReference type="ARBA" id="ARBA00030128"/>
    </source>
</evidence>
<evidence type="ECO:0000256" key="7">
    <source>
        <dbReference type="ARBA" id="ARBA00022777"/>
    </source>
</evidence>
<dbReference type="InterPro" id="IPR020590">
    <property type="entry name" value="Guanylate_kinase_CS"/>
</dbReference>
<comment type="similarity">
    <text evidence="2 11">Belongs to the guanylate kinase family.</text>
</comment>
<feature type="domain" description="Guanylate kinase-like" evidence="12">
    <location>
        <begin position="4"/>
        <end position="182"/>
    </location>
</feature>
<accession>A0ABV3X2Z4</accession>
<feature type="binding site" evidence="11">
    <location>
        <begin position="11"/>
        <end position="18"/>
    </location>
    <ligand>
        <name>ATP</name>
        <dbReference type="ChEBI" id="CHEBI:30616"/>
    </ligand>
</feature>
<protein>
    <recommendedName>
        <fullName evidence="4 11">Guanylate kinase</fullName>
        <ecNumber evidence="3 11">2.7.4.8</ecNumber>
    </recommendedName>
    <alternativeName>
        <fullName evidence="9 11">GMP kinase</fullName>
    </alternativeName>
</protein>
<name>A0ABV3X2Z4_9FIRM</name>
<dbReference type="EMBL" id="JARVLH010000001">
    <property type="protein sequence ID" value="MEX5284170.1"/>
    <property type="molecule type" value="Genomic_DNA"/>
</dbReference>
<comment type="subcellular location">
    <subcellularLocation>
        <location evidence="11">Cytoplasm</location>
    </subcellularLocation>
</comment>
<dbReference type="PANTHER" id="PTHR23117:SF13">
    <property type="entry name" value="GUANYLATE KINASE"/>
    <property type="match status" value="1"/>
</dbReference>
<evidence type="ECO:0000256" key="4">
    <source>
        <dbReference type="ARBA" id="ARBA00016296"/>
    </source>
</evidence>
<dbReference type="InterPro" id="IPR017665">
    <property type="entry name" value="Guanylate_kinase"/>
</dbReference>
<evidence type="ECO:0000256" key="6">
    <source>
        <dbReference type="ARBA" id="ARBA00022741"/>
    </source>
</evidence>
<organism evidence="13 14">
    <name type="scientific">Selenomonas sputigena</name>
    <dbReference type="NCBI Taxonomy" id="69823"/>
    <lineage>
        <taxon>Bacteria</taxon>
        <taxon>Bacillati</taxon>
        <taxon>Bacillota</taxon>
        <taxon>Negativicutes</taxon>
        <taxon>Selenomonadales</taxon>
        <taxon>Selenomonadaceae</taxon>
        <taxon>Selenomonas</taxon>
    </lineage>
</organism>
<evidence type="ECO:0000256" key="11">
    <source>
        <dbReference type="HAMAP-Rule" id="MF_00328"/>
    </source>
</evidence>
<keyword evidence="5 11" id="KW-0808">Transferase</keyword>
<dbReference type="Pfam" id="PF00625">
    <property type="entry name" value="Guanylate_kin"/>
    <property type="match status" value="1"/>
</dbReference>
<reference evidence="13 14" key="1">
    <citation type="submission" date="2023-04" db="EMBL/GenBank/DDBJ databases">
        <title>Genome Sequence of Selenomonas sputigena ATCC 33150.</title>
        <authorList>
            <person name="Miller D.P."/>
            <person name="Anvari S."/>
            <person name="Polson S.W."/>
            <person name="Macdonald M."/>
            <person name="Mcdowell J.V."/>
        </authorList>
    </citation>
    <scope>NUCLEOTIDE SEQUENCE [LARGE SCALE GENOMIC DNA]</scope>
    <source>
        <strain evidence="13 14">ATCC 33150</strain>
    </source>
</reference>
<dbReference type="InterPro" id="IPR008145">
    <property type="entry name" value="GK/Ca_channel_bsu"/>
</dbReference>
<keyword evidence="11" id="KW-0963">Cytoplasm</keyword>
<dbReference type="SUPFAM" id="SSF52540">
    <property type="entry name" value="P-loop containing nucleoside triphosphate hydrolases"/>
    <property type="match status" value="1"/>
</dbReference>
<sequence>MRKGLLVVVSGPSGAGKGTICQALLEKATGLAYSVSATTRQPREGEIDGESYYFLTAAAFEEMIESDALLEWAKVYDNYYGTPLKKIEEKLAAGEDILLEIDTQGAMKVQEKFPDGVYIFILPPSLAELERRIRGRDTETEEVLEKRLGAAVDEIRAGRRYKYVVTNDEVEKAVETILGILAAERHLVSRSGELFDRIETGRND</sequence>
<keyword evidence="6 11" id="KW-0547">Nucleotide-binding</keyword>
<evidence type="ECO:0000256" key="5">
    <source>
        <dbReference type="ARBA" id="ARBA00022679"/>
    </source>
</evidence>
<dbReference type="NCBIfam" id="TIGR03263">
    <property type="entry name" value="guanyl_kin"/>
    <property type="match status" value="1"/>
</dbReference>
<dbReference type="CDD" id="cd00071">
    <property type="entry name" value="GMPK"/>
    <property type="match status" value="1"/>
</dbReference>
<dbReference type="InterPro" id="IPR027417">
    <property type="entry name" value="P-loop_NTPase"/>
</dbReference>
<dbReference type="HAMAP" id="MF_00328">
    <property type="entry name" value="Guanylate_kinase"/>
    <property type="match status" value="1"/>
</dbReference>
<dbReference type="SMART" id="SM00072">
    <property type="entry name" value="GuKc"/>
    <property type="match status" value="1"/>
</dbReference>
<keyword evidence="7 11" id="KW-0418">Kinase</keyword>
<evidence type="ECO:0000313" key="14">
    <source>
        <dbReference type="Proteomes" id="UP001559623"/>
    </source>
</evidence>
<gene>
    <name evidence="11 13" type="primary">gmk</name>
    <name evidence="13" type="ORF">QCO44_00750</name>
</gene>
<dbReference type="InterPro" id="IPR008144">
    <property type="entry name" value="Guanylate_kin-like_dom"/>
</dbReference>
<keyword evidence="14" id="KW-1185">Reference proteome</keyword>
<dbReference type="Gene3D" id="3.30.63.10">
    <property type="entry name" value="Guanylate Kinase phosphate binding domain"/>
    <property type="match status" value="1"/>
</dbReference>
<evidence type="ECO:0000256" key="10">
    <source>
        <dbReference type="ARBA" id="ARBA00048594"/>
    </source>
</evidence>
<dbReference type="RefSeq" id="WP_368845897.1">
    <property type="nucleotide sequence ID" value="NZ_CP194411.1"/>
</dbReference>
<evidence type="ECO:0000313" key="13">
    <source>
        <dbReference type="EMBL" id="MEX5284170.1"/>
    </source>
</evidence>
<dbReference type="PROSITE" id="PS50052">
    <property type="entry name" value="GUANYLATE_KINASE_2"/>
    <property type="match status" value="1"/>
</dbReference>
<comment type="catalytic activity">
    <reaction evidence="10 11">
        <text>GMP + ATP = GDP + ADP</text>
        <dbReference type="Rhea" id="RHEA:20780"/>
        <dbReference type="ChEBI" id="CHEBI:30616"/>
        <dbReference type="ChEBI" id="CHEBI:58115"/>
        <dbReference type="ChEBI" id="CHEBI:58189"/>
        <dbReference type="ChEBI" id="CHEBI:456216"/>
        <dbReference type="EC" id="2.7.4.8"/>
    </reaction>
</comment>
<evidence type="ECO:0000256" key="3">
    <source>
        <dbReference type="ARBA" id="ARBA00012961"/>
    </source>
</evidence>
<comment type="function">
    <text evidence="1 11">Essential for recycling GMP and indirectly, cGMP.</text>
</comment>
<dbReference type="PANTHER" id="PTHR23117">
    <property type="entry name" value="GUANYLATE KINASE-RELATED"/>
    <property type="match status" value="1"/>
</dbReference>
<evidence type="ECO:0000256" key="8">
    <source>
        <dbReference type="ARBA" id="ARBA00022840"/>
    </source>
</evidence>
<comment type="caution">
    <text evidence="13">The sequence shown here is derived from an EMBL/GenBank/DDBJ whole genome shotgun (WGS) entry which is preliminary data.</text>
</comment>
<evidence type="ECO:0000256" key="2">
    <source>
        <dbReference type="ARBA" id="ARBA00005790"/>
    </source>
</evidence>
<dbReference type="PROSITE" id="PS00856">
    <property type="entry name" value="GUANYLATE_KINASE_1"/>
    <property type="match status" value="1"/>
</dbReference>
<dbReference type="Proteomes" id="UP001559623">
    <property type="component" value="Unassembled WGS sequence"/>
</dbReference>
<dbReference type="GO" id="GO:0004385">
    <property type="term" value="F:GMP kinase activity"/>
    <property type="evidence" value="ECO:0007669"/>
    <property type="project" value="UniProtKB-EC"/>
</dbReference>
<evidence type="ECO:0000256" key="1">
    <source>
        <dbReference type="ARBA" id="ARBA00003531"/>
    </source>
</evidence>